<sequence length="121" mass="14616">MWDYRRDNLDGLKPKSRKDKGCSRVISEELGKKIIEFRQENPAFSVMLLYEKMVKEGLILRFEVSYYSVYRYLKQRNLARPLVEDTVSIKDRKPFAYDEVNRMWQGDYPDLFVIPTFRFVM</sequence>
<keyword evidence="2" id="KW-1185">Reference proteome</keyword>
<dbReference type="InterPro" id="IPR009057">
    <property type="entry name" value="Homeodomain-like_sf"/>
</dbReference>
<accession>A0A0B7MNA6</accession>
<gene>
    <name evidence="1" type="ORF">SSCH_400003</name>
</gene>
<evidence type="ECO:0000313" key="2">
    <source>
        <dbReference type="Proteomes" id="UP000046155"/>
    </source>
</evidence>
<proteinExistence type="predicted"/>
<dbReference type="EMBL" id="CDRZ01000237">
    <property type="protein sequence ID" value="CEO89187.1"/>
    <property type="molecule type" value="Genomic_DNA"/>
</dbReference>
<dbReference type="Proteomes" id="UP000046155">
    <property type="component" value="Unassembled WGS sequence"/>
</dbReference>
<protein>
    <submittedName>
        <fullName evidence="1">Uncharacterized protein</fullName>
    </submittedName>
</protein>
<evidence type="ECO:0000313" key="1">
    <source>
        <dbReference type="EMBL" id="CEO89187.1"/>
    </source>
</evidence>
<dbReference type="AlphaFoldDB" id="A0A0B7MNA6"/>
<dbReference type="SUPFAM" id="SSF46689">
    <property type="entry name" value="Homeodomain-like"/>
    <property type="match status" value="1"/>
</dbReference>
<reference evidence="2" key="1">
    <citation type="submission" date="2015-01" db="EMBL/GenBank/DDBJ databases">
        <authorList>
            <person name="Manzoor Shahid"/>
            <person name="Zubair Saima"/>
        </authorList>
    </citation>
    <scope>NUCLEOTIDE SEQUENCE [LARGE SCALE GENOMIC DNA]</scope>
    <source>
        <strain evidence="2">Sp3</strain>
    </source>
</reference>
<organism evidence="1 2">
    <name type="scientific">Syntrophaceticus schinkii</name>
    <dbReference type="NCBI Taxonomy" id="499207"/>
    <lineage>
        <taxon>Bacteria</taxon>
        <taxon>Bacillati</taxon>
        <taxon>Bacillota</taxon>
        <taxon>Clostridia</taxon>
        <taxon>Thermoanaerobacterales</taxon>
        <taxon>Thermoanaerobacterales Family III. Incertae Sedis</taxon>
        <taxon>Syntrophaceticus</taxon>
    </lineage>
</organism>
<name>A0A0B7MNA6_9FIRM</name>